<accession>A0A4Q1BP15</accession>
<feature type="region of interest" description="Disordered" evidence="1">
    <location>
        <begin position="230"/>
        <end position="270"/>
    </location>
</feature>
<evidence type="ECO:0000313" key="2">
    <source>
        <dbReference type="EMBL" id="RXK39635.1"/>
    </source>
</evidence>
<dbReference type="Proteomes" id="UP000289152">
    <property type="component" value="Unassembled WGS sequence"/>
</dbReference>
<organism evidence="2 3">
    <name type="scientific">Tremella mesenterica</name>
    <name type="common">Jelly fungus</name>
    <dbReference type="NCBI Taxonomy" id="5217"/>
    <lineage>
        <taxon>Eukaryota</taxon>
        <taxon>Fungi</taxon>
        <taxon>Dikarya</taxon>
        <taxon>Basidiomycota</taxon>
        <taxon>Agaricomycotina</taxon>
        <taxon>Tremellomycetes</taxon>
        <taxon>Tremellales</taxon>
        <taxon>Tremellaceae</taxon>
        <taxon>Tremella</taxon>
    </lineage>
</organism>
<feature type="region of interest" description="Disordered" evidence="1">
    <location>
        <begin position="291"/>
        <end position="330"/>
    </location>
</feature>
<dbReference type="AlphaFoldDB" id="A0A4Q1BP15"/>
<name>A0A4Q1BP15_TREME</name>
<evidence type="ECO:0000313" key="3">
    <source>
        <dbReference type="Proteomes" id="UP000289152"/>
    </source>
</evidence>
<feature type="compositionally biased region" description="Low complexity" evidence="1">
    <location>
        <begin position="660"/>
        <end position="685"/>
    </location>
</feature>
<evidence type="ECO:0000256" key="1">
    <source>
        <dbReference type="SAM" id="MobiDB-lite"/>
    </source>
</evidence>
<comment type="caution">
    <text evidence="2">The sequence shown here is derived from an EMBL/GenBank/DDBJ whole genome shotgun (WGS) entry which is preliminary data.</text>
</comment>
<feature type="compositionally biased region" description="Polar residues" evidence="1">
    <location>
        <begin position="544"/>
        <end position="559"/>
    </location>
</feature>
<sequence length="910" mass="97746">MSSIATLPSNANLHSLPPLPDSPVTSTLRSHYDIPLSKRSPGKTSHPTLSPTSTIVRSQTLSNFNRPVQPASPARQDKLSNRVPQTAPRPQKPRKVSSSFRVPHFPEASLLKDTSMGGDSMDETFDFSIEKFRPLPSNPLPRSHTSNDMAPPSKQPLQSANDINQGEMKSSPAKPTSRLLSSKAATLGGLPASAAYGDLKSLASSTKPTVPKKRSSSIERFADLLSSVKRAHVPPPISTSSSTKSFGSVKSGKNKRTFPASGSAQSLASVGEEPGALELALRVPLPCSPNKPGFFTRSVEQEEEILTSPPKRSGMTSTRSEKGSPEKFSAGDVSLDIQALMARMAKPKRASGTEESFVDLLAAGNESIMDVTMMGGDESFLPPSLRKARLPPSNSGNYLISPNKPIPLRQSPMKAQRIEPIMPRRVDAITPKKTPLPSMTKSLPRTRSTPQTIHKASDGPRRDCAMPTPEVDKIIPSSTTRPKSLIRPSGIPFPSPKSRPIPESDLSSPSKPLSGLSRTSSMKTLTATPREQRHRSALPPPTSRRISLSQGNLPLNASASHRVMELPKPREVEQKDRYRRIDSAASLKTLPTLTSSTSSLISREVERSDRHKRLGSTASTKTLMTLHSSTSSRNARDEKSESTGYSHKRTDSITSNKTVLPLQSSTSTRPSTLTSRTSTLPQPSQLRRGEMMSPAKASAPASTTIRPKPTMTEAKTRISMAPRSIPTSTSTISGVPRTMTTTSSTRSSTLPSSRSTLSRGIPSVSSTSLTNARMREFGKDSSSTTNRLPAPNTRIGTRTKMSMDPVSPSKRVEDKKTRGLSMPPSANPGLVGKTTSVPALPRPVGSTVRPIARVPGELKSRVGTTGTKLDGSKIGQFNKRTEGGREGGESTSTAMSAIRARLGELQARRK</sequence>
<feature type="compositionally biased region" description="Low complexity" evidence="1">
    <location>
        <begin position="693"/>
        <end position="702"/>
    </location>
</feature>
<reference evidence="2 3" key="1">
    <citation type="submission" date="2016-06" db="EMBL/GenBank/DDBJ databases">
        <title>Evolution of pathogenesis and genome organization in the Tremellales.</title>
        <authorList>
            <person name="Cuomo C."/>
            <person name="Litvintseva A."/>
            <person name="Heitman J."/>
            <person name="Chen Y."/>
            <person name="Sun S."/>
            <person name="Springer D."/>
            <person name="Dromer F."/>
            <person name="Young S."/>
            <person name="Zeng Q."/>
            <person name="Chapman S."/>
            <person name="Gujja S."/>
            <person name="Saif S."/>
            <person name="Birren B."/>
        </authorList>
    </citation>
    <scope>NUCLEOTIDE SEQUENCE [LARGE SCALE GENOMIC DNA]</scope>
    <source>
        <strain evidence="2 3">ATCC 28783</strain>
    </source>
</reference>
<feature type="compositionally biased region" description="Basic and acidic residues" evidence="1">
    <location>
        <begin position="879"/>
        <end position="888"/>
    </location>
</feature>
<feature type="region of interest" description="Disordered" evidence="1">
    <location>
        <begin position="596"/>
        <end position="707"/>
    </location>
</feature>
<feature type="region of interest" description="Disordered" evidence="1">
    <location>
        <begin position="197"/>
        <end position="217"/>
    </location>
</feature>
<feature type="compositionally biased region" description="Polar residues" evidence="1">
    <location>
        <begin position="1"/>
        <end position="13"/>
    </location>
</feature>
<feature type="compositionally biased region" description="Polar residues" evidence="1">
    <location>
        <begin position="518"/>
        <end position="529"/>
    </location>
</feature>
<gene>
    <name evidence="2" type="ORF">M231_03137</name>
</gene>
<dbReference type="EMBL" id="SDIL01000029">
    <property type="protein sequence ID" value="RXK39635.1"/>
    <property type="molecule type" value="Genomic_DNA"/>
</dbReference>
<feature type="region of interest" description="Disordered" evidence="1">
    <location>
        <begin position="724"/>
        <end position="894"/>
    </location>
</feature>
<feature type="compositionally biased region" description="Low complexity" evidence="1">
    <location>
        <begin position="724"/>
        <end position="759"/>
    </location>
</feature>
<dbReference type="OrthoDB" id="2575066at2759"/>
<feature type="compositionally biased region" description="Polar residues" evidence="1">
    <location>
        <begin position="42"/>
        <end position="66"/>
    </location>
</feature>
<feature type="compositionally biased region" description="Polar residues" evidence="1">
    <location>
        <begin position="437"/>
        <end position="454"/>
    </location>
</feature>
<feature type="compositionally biased region" description="Low complexity" evidence="1">
    <location>
        <begin position="238"/>
        <end position="251"/>
    </location>
</feature>
<feature type="compositionally biased region" description="Polar residues" evidence="1">
    <location>
        <begin position="155"/>
        <end position="168"/>
    </location>
</feature>
<dbReference type="InParanoid" id="A0A4Q1BP15"/>
<feature type="region of interest" description="Disordered" evidence="1">
    <location>
        <begin position="1"/>
        <end position="182"/>
    </location>
</feature>
<feature type="region of interest" description="Disordered" evidence="1">
    <location>
        <begin position="430"/>
        <end position="561"/>
    </location>
</feature>
<feature type="compositionally biased region" description="Basic and acidic residues" evidence="1">
    <location>
        <begin position="455"/>
        <end position="464"/>
    </location>
</feature>
<proteinExistence type="predicted"/>
<protein>
    <submittedName>
        <fullName evidence="2">Uncharacterized protein</fullName>
    </submittedName>
</protein>
<keyword evidence="3" id="KW-1185">Reference proteome</keyword>
<feature type="compositionally biased region" description="Low complexity" evidence="1">
    <location>
        <begin position="503"/>
        <end position="517"/>
    </location>
</feature>
<feature type="compositionally biased region" description="Polar residues" evidence="1">
    <location>
        <begin position="616"/>
        <end position="633"/>
    </location>
</feature>